<evidence type="ECO:0000256" key="7">
    <source>
        <dbReference type="ARBA" id="ARBA00048062"/>
    </source>
</evidence>
<accession>A0A2M6UNJ1</accession>
<dbReference type="GO" id="GO:0047617">
    <property type="term" value="F:fatty acyl-CoA hydrolase activity"/>
    <property type="evidence" value="ECO:0007669"/>
    <property type="project" value="UniProtKB-EC"/>
</dbReference>
<evidence type="ECO:0000256" key="1">
    <source>
        <dbReference type="ARBA" id="ARBA00022801"/>
    </source>
</evidence>
<name>A0A2M6UNJ1_9BRAD</name>
<evidence type="ECO:0000256" key="2">
    <source>
        <dbReference type="ARBA" id="ARBA00035880"/>
    </source>
</evidence>
<comment type="catalytic activity">
    <reaction evidence="7">
        <text>a medium-chain fatty acyl-CoA + H2O = a medium-chain fatty acid + CoA + H(+)</text>
        <dbReference type="Rhea" id="RHEA:68184"/>
        <dbReference type="ChEBI" id="CHEBI:15377"/>
        <dbReference type="ChEBI" id="CHEBI:15378"/>
        <dbReference type="ChEBI" id="CHEBI:57287"/>
        <dbReference type="ChEBI" id="CHEBI:59558"/>
        <dbReference type="ChEBI" id="CHEBI:90546"/>
    </reaction>
</comment>
<dbReference type="InterPro" id="IPR003736">
    <property type="entry name" value="PAAI_dom"/>
</dbReference>
<dbReference type="RefSeq" id="WP_100181239.1">
    <property type="nucleotide sequence ID" value="NZ_LFJC01000003.1"/>
</dbReference>
<dbReference type="Proteomes" id="UP000228930">
    <property type="component" value="Unassembled WGS sequence"/>
</dbReference>
<dbReference type="Pfam" id="PF03061">
    <property type="entry name" value="4HBT"/>
    <property type="match status" value="1"/>
</dbReference>
<dbReference type="EC" id="3.1.2.20" evidence="5"/>
<dbReference type="EMBL" id="LFJC01000003">
    <property type="protein sequence ID" value="PIT06184.1"/>
    <property type="molecule type" value="Genomic_DNA"/>
</dbReference>
<sequence>MSAFQPKNPDYRTAATAMFAAQPAMGTLGISIVDLAPGAVELVMPHSAAFTQQNGFIHAGIITAGLDNACGVAAFSLMPREADILTVEFKTTLLAPARGGRFVFKAEVVKPGRTLTFCEARAFAEHEGKTGLIATMTATLMAMLPRNAA</sequence>
<organism evidence="9 10">
    <name type="scientific">Bradyrhizobium nitroreducens</name>
    <dbReference type="NCBI Taxonomy" id="709803"/>
    <lineage>
        <taxon>Bacteria</taxon>
        <taxon>Pseudomonadati</taxon>
        <taxon>Pseudomonadota</taxon>
        <taxon>Alphaproteobacteria</taxon>
        <taxon>Hyphomicrobiales</taxon>
        <taxon>Nitrobacteraceae</taxon>
        <taxon>Bradyrhizobium</taxon>
    </lineage>
</organism>
<gene>
    <name evidence="9" type="ORF">TSA1_19645</name>
</gene>
<dbReference type="CDD" id="cd03443">
    <property type="entry name" value="PaaI_thioesterase"/>
    <property type="match status" value="1"/>
</dbReference>
<comment type="similarity">
    <text evidence="4">Belongs to the YigI thioesterase family.</text>
</comment>
<feature type="domain" description="Thioesterase" evidence="8">
    <location>
        <begin position="54"/>
        <end position="128"/>
    </location>
</feature>
<comment type="catalytic activity">
    <reaction evidence="3">
        <text>a long-chain fatty acyl-CoA + H2O = a long-chain fatty acid + CoA + H(+)</text>
        <dbReference type="Rhea" id="RHEA:67680"/>
        <dbReference type="ChEBI" id="CHEBI:15377"/>
        <dbReference type="ChEBI" id="CHEBI:15378"/>
        <dbReference type="ChEBI" id="CHEBI:57287"/>
        <dbReference type="ChEBI" id="CHEBI:57560"/>
        <dbReference type="ChEBI" id="CHEBI:83139"/>
    </reaction>
</comment>
<comment type="caution">
    <text evidence="9">The sequence shown here is derived from an EMBL/GenBank/DDBJ whole genome shotgun (WGS) entry which is preliminary data.</text>
</comment>
<evidence type="ECO:0000256" key="4">
    <source>
        <dbReference type="ARBA" id="ARBA00038381"/>
    </source>
</evidence>
<evidence type="ECO:0000259" key="8">
    <source>
        <dbReference type="Pfam" id="PF03061"/>
    </source>
</evidence>
<dbReference type="NCBIfam" id="TIGR00369">
    <property type="entry name" value="unchar_dom_1"/>
    <property type="match status" value="1"/>
</dbReference>
<evidence type="ECO:0000313" key="9">
    <source>
        <dbReference type="EMBL" id="PIT06184.1"/>
    </source>
</evidence>
<dbReference type="InterPro" id="IPR006683">
    <property type="entry name" value="Thioestr_dom"/>
</dbReference>
<proteinExistence type="inferred from homology"/>
<dbReference type="Gene3D" id="3.10.129.10">
    <property type="entry name" value="Hotdog Thioesterase"/>
    <property type="match status" value="1"/>
</dbReference>
<dbReference type="PANTHER" id="PTHR43240">
    <property type="entry name" value="1,4-DIHYDROXY-2-NAPHTHOYL-COA THIOESTERASE 1"/>
    <property type="match status" value="1"/>
</dbReference>
<evidence type="ECO:0000256" key="6">
    <source>
        <dbReference type="ARBA" id="ARBA00040062"/>
    </source>
</evidence>
<dbReference type="AlphaFoldDB" id="A0A2M6UNJ1"/>
<evidence type="ECO:0000256" key="5">
    <source>
        <dbReference type="ARBA" id="ARBA00038894"/>
    </source>
</evidence>
<keyword evidence="10" id="KW-1185">Reference proteome</keyword>
<keyword evidence="1" id="KW-0378">Hydrolase</keyword>
<dbReference type="PANTHER" id="PTHR43240:SF20">
    <property type="entry name" value="MEDIUM_LONG-CHAIN ACYL-COA THIOESTERASE YIGI"/>
    <property type="match status" value="1"/>
</dbReference>
<reference evidence="9 10" key="1">
    <citation type="submission" date="2015-06" db="EMBL/GenBank/DDBJ databases">
        <title>Comparative genome analysis of nirS-carrying Bradyrhizobium sp. strains.</title>
        <authorList>
            <person name="Ishii S."/>
            <person name="Jang J."/>
            <person name="Nishizawa T."/>
            <person name="Senoo K."/>
        </authorList>
    </citation>
    <scope>NUCLEOTIDE SEQUENCE [LARGE SCALE GENOMIC DNA]</scope>
    <source>
        <strain evidence="9 10">TSA1</strain>
    </source>
</reference>
<evidence type="ECO:0000313" key="10">
    <source>
        <dbReference type="Proteomes" id="UP000228930"/>
    </source>
</evidence>
<comment type="catalytic activity">
    <reaction evidence="2">
        <text>a fatty acyl-CoA + H2O = a fatty acid + CoA + H(+)</text>
        <dbReference type="Rhea" id="RHEA:16781"/>
        <dbReference type="ChEBI" id="CHEBI:15377"/>
        <dbReference type="ChEBI" id="CHEBI:15378"/>
        <dbReference type="ChEBI" id="CHEBI:28868"/>
        <dbReference type="ChEBI" id="CHEBI:57287"/>
        <dbReference type="ChEBI" id="CHEBI:77636"/>
        <dbReference type="EC" id="3.1.2.20"/>
    </reaction>
</comment>
<dbReference type="InterPro" id="IPR029069">
    <property type="entry name" value="HotDog_dom_sf"/>
</dbReference>
<protein>
    <recommendedName>
        <fullName evidence="6">Medium/long-chain acyl-CoA thioesterase YigI</fullName>
        <ecNumber evidence="5">3.1.2.20</ecNumber>
    </recommendedName>
</protein>
<dbReference type="SUPFAM" id="SSF54637">
    <property type="entry name" value="Thioesterase/thiol ester dehydrase-isomerase"/>
    <property type="match status" value="1"/>
</dbReference>
<evidence type="ECO:0000256" key="3">
    <source>
        <dbReference type="ARBA" id="ARBA00036002"/>
    </source>
</evidence>